<name>A0ABM8G2Q7_9CELL</name>
<keyword evidence="3" id="KW-1185">Reference proteome</keyword>
<proteinExistence type="predicted"/>
<dbReference type="PANTHER" id="PTHR43105:SF2">
    <property type="entry name" value="RESPIRATORY NITRATE REDUCTASE 2 ALPHA CHAIN"/>
    <property type="match status" value="1"/>
</dbReference>
<evidence type="ECO:0000313" key="3">
    <source>
        <dbReference type="Proteomes" id="UP001321475"/>
    </source>
</evidence>
<dbReference type="InterPro" id="IPR050123">
    <property type="entry name" value="Prok_molybdopt-oxidoreductase"/>
</dbReference>
<sequence length="68" mass="7503">MIIMGAGTNHWFHSDTIYRAFLALTTMTGCQGVNGGGWAHYVGQEKCRPVTGWAQYANGLDWSRPRGT</sequence>
<dbReference type="PANTHER" id="PTHR43105">
    <property type="entry name" value="RESPIRATORY NITRATE REDUCTASE"/>
    <property type="match status" value="1"/>
</dbReference>
<reference evidence="3" key="1">
    <citation type="journal article" date="2019" name="Int. J. Syst. Evol. Microbiol.">
        <title>The Global Catalogue of Microorganisms (GCM) 10K type strain sequencing project: providing services to taxonomists for standard genome sequencing and annotation.</title>
        <authorList>
            <consortium name="The Broad Institute Genomics Platform"/>
            <consortium name="The Broad Institute Genome Sequencing Center for Infectious Disease"/>
            <person name="Wu L."/>
            <person name="Ma J."/>
        </authorList>
    </citation>
    <scope>NUCLEOTIDE SEQUENCE [LARGE SCALE GENOMIC DNA]</scope>
    <source>
        <strain evidence="3">NBRC 108565</strain>
    </source>
</reference>
<dbReference type="EMBL" id="AP027729">
    <property type="protein sequence ID" value="BDZ42396.1"/>
    <property type="molecule type" value="Genomic_DNA"/>
</dbReference>
<dbReference type="Gene3D" id="3.40.50.12440">
    <property type="match status" value="1"/>
</dbReference>
<dbReference type="InterPro" id="IPR006656">
    <property type="entry name" value="Mopterin_OxRdtase"/>
</dbReference>
<accession>A0ABM8G2Q7</accession>
<feature type="domain" description="Molybdopterin oxidoreductase" evidence="1">
    <location>
        <begin position="1"/>
        <end position="57"/>
    </location>
</feature>
<dbReference type="Pfam" id="PF00384">
    <property type="entry name" value="Molybdopterin"/>
    <property type="match status" value="1"/>
</dbReference>
<dbReference type="SUPFAM" id="SSF53706">
    <property type="entry name" value="Formate dehydrogenase/DMSO reductase, domains 1-3"/>
    <property type="match status" value="1"/>
</dbReference>
<dbReference type="Proteomes" id="UP001321475">
    <property type="component" value="Chromosome"/>
</dbReference>
<organism evidence="2 3">
    <name type="scientific">Paraoerskovia sediminicola</name>
    <dbReference type="NCBI Taxonomy" id="1138587"/>
    <lineage>
        <taxon>Bacteria</taxon>
        <taxon>Bacillati</taxon>
        <taxon>Actinomycetota</taxon>
        <taxon>Actinomycetes</taxon>
        <taxon>Micrococcales</taxon>
        <taxon>Cellulomonadaceae</taxon>
        <taxon>Paraoerskovia</taxon>
    </lineage>
</organism>
<protein>
    <recommendedName>
        <fullName evidence="1">Molybdopterin oxidoreductase domain-containing protein</fullName>
    </recommendedName>
</protein>
<evidence type="ECO:0000313" key="2">
    <source>
        <dbReference type="EMBL" id="BDZ42396.1"/>
    </source>
</evidence>
<gene>
    <name evidence="2" type="ORF">GCM10025865_16950</name>
</gene>
<evidence type="ECO:0000259" key="1">
    <source>
        <dbReference type="Pfam" id="PF00384"/>
    </source>
</evidence>